<dbReference type="EMBL" id="CP001848">
    <property type="protein sequence ID" value="ADB17211.1"/>
    <property type="molecule type" value="Genomic_DNA"/>
</dbReference>
<dbReference type="HOGENOM" id="CLU_027480_2_1_0"/>
<protein>
    <submittedName>
        <fullName evidence="3">Pyrrolo-quinoline quinone</fullName>
    </submittedName>
</protein>
<dbReference type="SMART" id="SM00564">
    <property type="entry name" value="PQQ"/>
    <property type="match status" value="4"/>
</dbReference>
<feature type="chain" id="PRO_5003036212" evidence="1">
    <location>
        <begin position="26"/>
        <end position="541"/>
    </location>
</feature>
<evidence type="ECO:0000313" key="4">
    <source>
        <dbReference type="Proteomes" id="UP000001887"/>
    </source>
</evidence>
<feature type="signal peptide" evidence="1">
    <location>
        <begin position="1"/>
        <end position="25"/>
    </location>
</feature>
<gene>
    <name evidence="3" type="ordered locus">Psta_2542</name>
</gene>
<dbReference type="SUPFAM" id="SSF50998">
    <property type="entry name" value="Quinoprotein alcohol dehydrogenase-like"/>
    <property type="match status" value="1"/>
</dbReference>
<evidence type="ECO:0000259" key="2">
    <source>
        <dbReference type="Pfam" id="PF13360"/>
    </source>
</evidence>
<dbReference type="InterPro" id="IPR011047">
    <property type="entry name" value="Quinoprotein_ADH-like_sf"/>
</dbReference>
<organism evidence="3 4">
    <name type="scientific">Pirellula staleyi (strain ATCC 27377 / DSM 6068 / ICPB 4128)</name>
    <name type="common">Pirella staleyi</name>
    <dbReference type="NCBI Taxonomy" id="530564"/>
    <lineage>
        <taxon>Bacteria</taxon>
        <taxon>Pseudomonadati</taxon>
        <taxon>Planctomycetota</taxon>
        <taxon>Planctomycetia</taxon>
        <taxon>Pirellulales</taxon>
        <taxon>Pirellulaceae</taxon>
        <taxon>Pirellula</taxon>
    </lineage>
</organism>
<evidence type="ECO:0000313" key="3">
    <source>
        <dbReference type="EMBL" id="ADB17211.1"/>
    </source>
</evidence>
<feature type="domain" description="Pyrrolo-quinoline quinone repeat" evidence="2">
    <location>
        <begin position="222"/>
        <end position="467"/>
    </location>
</feature>
<sequence precursor="true">MFVAHGFRCAAIAVMLITLPCTLIAEDKFPLGDDLRLLESDTQSQEYAALLAQMNGPDLDAEWRRVETRDSAATFAKQQGGLEKVKADPALQAAYERRAKIREDYLNLIRGVYAQRKQTAPFDKGQVAMAAGTVRGSEVPALDLAIVLPSPGAEKQWPRFRGPTGQGIAVGDASTQWPTTWSDTENIAWKATLPGDGNSSPVIWNDRIFLTTAGAAGSQRSLHALDTKNGAIVWTYELPEHAIEPDVRDKNGFASATPVTDGERVITYFGSGGLICCDMQGKLLWKYDTSNFNSLWGSGASPLLYENLVILVHDQNRGASLAVALDKVTGERVWSIERPKAMGWSTPTIVRMKERDELLYAGGEMLTAYEPRTGKQLWSLAGPTKEVVPTIVIGERLIYSASGRQGPTLAVRPGGSGDVSETHLAWTAVRGGPHVPSPVLFDNKLFVVNDFGIATCVDALTGEFVWQERIRDKFSASGVLLGDTIYFPSETGVTYLIRASGKYELVGKNSLPDPILASPAAINGRIYMRSGRVLYAIEQPQ</sequence>
<dbReference type="Proteomes" id="UP000001887">
    <property type="component" value="Chromosome"/>
</dbReference>
<dbReference type="Gene3D" id="2.40.10.480">
    <property type="match status" value="1"/>
</dbReference>
<dbReference type="PANTHER" id="PTHR34512">
    <property type="entry name" value="CELL SURFACE PROTEIN"/>
    <property type="match status" value="1"/>
</dbReference>
<dbReference type="AlphaFoldDB" id="D2R5M9"/>
<name>D2R5M9_PIRSD</name>
<accession>D2R5M9</accession>
<dbReference type="STRING" id="530564.Psta_2542"/>
<dbReference type="InterPro" id="IPR018391">
    <property type="entry name" value="PQQ_b-propeller_rpt"/>
</dbReference>
<reference evidence="3 4" key="1">
    <citation type="journal article" date="2009" name="Stand. Genomic Sci.">
        <title>Complete genome sequence of Pirellula staleyi type strain (ATCC 27377).</title>
        <authorList>
            <person name="Clum A."/>
            <person name="Tindall B.J."/>
            <person name="Sikorski J."/>
            <person name="Ivanova N."/>
            <person name="Mavrommatis K."/>
            <person name="Lucas S."/>
            <person name="Glavina del Rio T."/>
            <person name="Nolan M."/>
            <person name="Chen F."/>
            <person name="Tice H."/>
            <person name="Pitluck S."/>
            <person name="Cheng J.F."/>
            <person name="Chertkov O."/>
            <person name="Brettin T."/>
            <person name="Han C."/>
            <person name="Detter J.C."/>
            <person name="Kuske C."/>
            <person name="Bruce D."/>
            <person name="Goodwin L."/>
            <person name="Ovchinikova G."/>
            <person name="Pati A."/>
            <person name="Mikhailova N."/>
            <person name="Chen A."/>
            <person name="Palaniappan K."/>
            <person name="Land M."/>
            <person name="Hauser L."/>
            <person name="Chang Y.J."/>
            <person name="Jeffries C.D."/>
            <person name="Chain P."/>
            <person name="Rohde M."/>
            <person name="Goker M."/>
            <person name="Bristow J."/>
            <person name="Eisen J.A."/>
            <person name="Markowitz V."/>
            <person name="Hugenholtz P."/>
            <person name="Kyrpides N.C."/>
            <person name="Klenk H.P."/>
            <person name="Lapidus A."/>
        </authorList>
    </citation>
    <scope>NUCLEOTIDE SEQUENCE [LARGE SCALE GENOMIC DNA]</scope>
    <source>
        <strain evidence="4">ATCC 27377 / DSM 6068 / ICPB 4128</strain>
    </source>
</reference>
<dbReference type="InterPro" id="IPR002372">
    <property type="entry name" value="PQQ_rpt_dom"/>
</dbReference>
<keyword evidence="4" id="KW-1185">Reference proteome</keyword>
<keyword evidence="1" id="KW-0732">Signal</keyword>
<dbReference type="PANTHER" id="PTHR34512:SF30">
    <property type="entry name" value="OUTER MEMBRANE PROTEIN ASSEMBLY FACTOR BAMB"/>
    <property type="match status" value="1"/>
</dbReference>
<dbReference type="Pfam" id="PF13360">
    <property type="entry name" value="PQQ_2"/>
    <property type="match status" value="1"/>
</dbReference>
<dbReference type="KEGG" id="psl:Psta_2542"/>
<dbReference type="InterPro" id="IPR015943">
    <property type="entry name" value="WD40/YVTN_repeat-like_dom_sf"/>
</dbReference>
<dbReference type="Gene3D" id="2.130.10.10">
    <property type="entry name" value="YVTN repeat-like/Quinoprotein amine dehydrogenase"/>
    <property type="match status" value="1"/>
</dbReference>
<proteinExistence type="predicted"/>
<dbReference type="eggNOG" id="COG1520">
    <property type="taxonomic scope" value="Bacteria"/>
</dbReference>
<evidence type="ECO:0000256" key="1">
    <source>
        <dbReference type="SAM" id="SignalP"/>
    </source>
</evidence>